<evidence type="ECO:0000256" key="1">
    <source>
        <dbReference type="ARBA" id="ARBA00010062"/>
    </source>
</evidence>
<evidence type="ECO:0000313" key="7">
    <source>
        <dbReference type="Proteomes" id="UP000250462"/>
    </source>
</evidence>
<dbReference type="SUPFAM" id="SSF53822">
    <property type="entry name" value="Periplasmic binding protein-like I"/>
    <property type="match status" value="1"/>
</dbReference>
<dbReference type="PROSITE" id="PS51257">
    <property type="entry name" value="PROKAR_LIPOPROTEIN"/>
    <property type="match status" value="1"/>
</dbReference>
<feature type="compositionally biased region" description="Acidic residues" evidence="3">
    <location>
        <begin position="24"/>
        <end position="60"/>
    </location>
</feature>
<evidence type="ECO:0000313" key="6">
    <source>
        <dbReference type="EMBL" id="RAW09182.1"/>
    </source>
</evidence>
<feature type="chain" id="PRO_5039407085" evidence="4">
    <location>
        <begin position="25"/>
        <end position="446"/>
    </location>
</feature>
<dbReference type="Pfam" id="PF13458">
    <property type="entry name" value="Peripla_BP_6"/>
    <property type="match status" value="1"/>
</dbReference>
<name>A0A329QD73_9ACTN</name>
<protein>
    <submittedName>
        <fullName evidence="6">Amino acid ABC transporter substrate-binding protein</fullName>
    </submittedName>
</protein>
<dbReference type="Gene3D" id="3.40.50.2300">
    <property type="match status" value="2"/>
</dbReference>
<comment type="similarity">
    <text evidence="1">Belongs to the leucine-binding protein family.</text>
</comment>
<reference evidence="6 7" key="1">
    <citation type="submission" date="2018-06" db="EMBL/GenBank/DDBJ databases">
        <title>Phytoactinopolyspora halophila sp. nov., a novel halophilic actinomycete isolated from a saline soil in China.</title>
        <authorList>
            <person name="Tang S.-K."/>
        </authorList>
    </citation>
    <scope>NUCLEOTIDE SEQUENCE [LARGE SCALE GENOMIC DNA]</scope>
    <source>
        <strain evidence="6 7">YIM 96934</strain>
    </source>
</reference>
<organism evidence="6 7">
    <name type="scientific">Phytoactinopolyspora halophila</name>
    <dbReference type="NCBI Taxonomy" id="1981511"/>
    <lineage>
        <taxon>Bacteria</taxon>
        <taxon>Bacillati</taxon>
        <taxon>Actinomycetota</taxon>
        <taxon>Actinomycetes</taxon>
        <taxon>Jiangellales</taxon>
        <taxon>Jiangellaceae</taxon>
        <taxon>Phytoactinopolyspora</taxon>
    </lineage>
</organism>
<evidence type="ECO:0000259" key="5">
    <source>
        <dbReference type="Pfam" id="PF13458"/>
    </source>
</evidence>
<dbReference type="InterPro" id="IPR028082">
    <property type="entry name" value="Peripla_BP_I"/>
</dbReference>
<sequence length="446" mass="46821">MRRSRMLRGIAAAAALTLTLAACGDDDDTDAADSEETAEETEDDGEAAEEEESPDPEDLDIDRPGRDDVLDLGYVLPESGDLAFLGAPQITGVQMAVEEINDEGGVNDSDVTLETGDEANNAAIAQQNTARLINAGVDAVVGAAASGMSQEIIQLLHDNQIVQCSASNTSPDFTEHEANEFYQRTVPPDEAVTPVIVDTLLNDGHQDIAIVARADDYGIGLADLVQENFEAAGGSVVARNDYDPRTADFSPEVSDVTGADPDAVVVIAFGEGATFIRQAIESGISADQIYGSDGLFGPGLVDDVNPDDSGFIAGMTVIGAAGGEDFNSRLEEQLPEDESGNYIYGGQAYDCTIIIALATIAADSVDPVDINDEIDGVTKDGEQCTTFAECRDLLDDGEDIDYEGASGPLEIDGADPAFGRYAIAEFQDDGSLEVVGDQDIDLADLQ</sequence>
<evidence type="ECO:0000256" key="2">
    <source>
        <dbReference type="ARBA" id="ARBA00022729"/>
    </source>
</evidence>
<keyword evidence="7" id="KW-1185">Reference proteome</keyword>
<proteinExistence type="inferred from homology"/>
<dbReference type="InterPro" id="IPR051010">
    <property type="entry name" value="BCAA_transport"/>
</dbReference>
<dbReference type="PANTHER" id="PTHR30483">
    <property type="entry name" value="LEUCINE-SPECIFIC-BINDING PROTEIN"/>
    <property type="match status" value="1"/>
</dbReference>
<keyword evidence="2 4" id="KW-0732">Signal</keyword>
<feature type="region of interest" description="Disordered" evidence="3">
    <location>
        <begin position="24"/>
        <end position="66"/>
    </location>
</feature>
<evidence type="ECO:0000256" key="3">
    <source>
        <dbReference type="SAM" id="MobiDB-lite"/>
    </source>
</evidence>
<comment type="caution">
    <text evidence="6">The sequence shown here is derived from an EMBL/GenBank/DDBJ whole genome shotgun (WGS) entry which is preliminary data.</text>
</comment>
<dbReference type="OrthoDB" id="7337537at2"/>
<dbReference type="Proteomes" id="UP000250462">
    <property type="component" value="Unassembled WGS sequence"/>
</dbReference>
<dbReference type="CDD" id="cd06346">
    <property type="entry name" value="PBP1_ABC_ligand_binding-like"/>
    <property type="match status" value="1"/>
</dbReference>
<dbReference type="EMBL" id="QMIG01000052">
    <property type="protein sequence ID" value="RAW09182.1"/>
    <property type="molecule type" value="Genomic_DNA"/>
</dbReference>
<dbReference type="RefSeq" id="WP_112260578.1">
    <property type="nucleotide sequence ID" value="NZ_QMIG01000052.1"/>
</dbReference>
<evidence type="ECO:0000256" key="4">
    <source>
        <dbReference type="SAM" id="SignalP"/>
    </source>
</evidence>
<feature type="domain" description="Leucine-binding protein" evidence="5">
    <location>
        <begin position="72"/>
        <end position="379"/>
    </location>
</feature>
<gene>
    <name evidence="6" type="ORF">DPM12_22435</name>
</gene>
<dbReference type="AlphaFoldDB" id="A0A329QD73"/>
<accession>A0A329QD73</accession>
<dbReference type="InterPro" id="IPR028081">
    <property type="entry name" value="Leu-bd"/>
</dbReference>
<feature type="signal peptide" evidence="4">
    <location>
        <begin position="1"/>
        <end position="24"/>
    </location>
</feature>
<dbReference type="PANTHER" id="PTHR30483:SF6">
    <property type="entry name" value="PERIPLASMIC BINDING PROTEIN OF ABC TRANSPORTER FOR NATURAL AMINO ACIDS"/>
    <property type="match status" value="1"/>
</dbReference>